<feature type="binding site" evidence="10">
    <location>
        <position position="53"/>
    </location>
    <ligand>
        <name>ATP</name>
        <dbReference type="ChEBI" id="CHEBI:30616"/>
    </ligand>
</feature>
<comment type="catalytic activity">
    <reaction evidence="8">
        <text>L-threonyl-[protein] + ATP = O-phospho-L-threonyl-[protein] + ADP + H(+)</text>
        <dbReference type="Rhea" id="RHEA:46608"/>
        <dbReference type="Rhea" id="RHEA-COMP:11060"/>
        <dbReference type="Rhea" id="RHEA-COMP:11605"/>
        <dbReference type="ChEBI" id="CHEBI:15378"/>
        <dbReference type="ChEBI" id="CHEBI:30013"/>
        <dbReference type="ChEBI" id="CHEBI:30616"/>
        <dbReference type="ChEBI" id="CHEBI:61977"/>
        <dbReference type="ChEBI" id="CHEBI:456216"/>
        <dbReference type="EC" id="2.7.11.1"/>
    </reaction>
</comment>
<organism evidence="14 15">
    <name type="scientific">Rhizoclosmatium globosum</name>
    <dbReference type="NCBI Taxonomy" id="329046"/>
    <lineage>
        <taxon>Eukaryota</taxon>
        <taxon>Fungi</taxon>
        <taxon>Fungi incertae sedis</taxon>
        <taxon>Chytridiomycota</taxon>
        <taxon>Chytridiomycota incertae sedis</taxon>
        <taxon>Chytridiomycetes</taxon>
        <taxon>Chytridiales</taxon>
        <taxon>Chytriomycetaceae</taxon>
        <taxon>Rhizoclosmatium</taxon>
    </lineage>
</organism>
<evidence type="ECO:0000256" key="9">
    <source>
        <dbReference type="ARBA" id="ARBA00048679"/>
    </source>
</evidence>
<gene>
    <name evidence="14" type="ORF">BCR33DRAFT_752484</name>
</gene>
<evidence type="ECO:0000256" key="5">
    <source>
        <dbReference type="ARBA" id="ARBA00022741"/>
    </source>
</evidence>
<evidence type="ECO:0000256" key="10">
    <source>
        <dbReference type="PROSITE-ProRule" id="PRU10141"/>
    </source>
</evidence>
<dbReference type="SUPFAM" id="SSF56112">
    <property type="entry name" value="Protein kinase-like (PK-like)"/>
    <property type="match status" value="1"/>
</dbReference>
<evidence type="ECO:0000256" key="11">
    <source>
        <dbReference type="RuleBase" id="RU000304"/>
    </source>
</evidence>
<dbReference type="Gene3D" id="1.10.510.10">
    <property type="entry name" value="Transferase(Phosphotransferase) domain 1"/>
    <property type="match status" value="1"/>
</dbReference>
<dbReference type="GO" id="GO:0007010">
    <property type="term" value="P:cytoskeleton organization"/>
    <property type="evidence" value="ECO:0007669"/>
    <property type="project" value="UniProtKB-ARBA"/>
</dbReference>
<evidence type="ECO:0000256" key="1">
    <source>
        <dbReference type="ARBA" id="ARBA00012513"/>
    </source>
</evidence>
<dbReference type="InterPro" id="IPR017441">
    <property type="entry name" value="Protein_kinase_ATP_BS"/>
</dbReference>
<dbReference type="PANTHER" id="PTHR24355:SF30">
    <property type="entry name" value="SERINE_THREONINE-PROTEIN KINASE 32B ISOFORM X1"/>
    <property type="match status" value="1"/>
</dbReference>
<evidence type="ECO:0000259" key="13">
    <source>
        <dbReference type="PROSITE" id="PS51285"/>
    </source>
</evidence>
<dbReference type="OrthoDB" id="354826at2759"/>
<evidence type="ECO:0000256" key="7">
    <source>
        <dbReference type="ARBA" id="ARBA00022840"/>
    </source>
</evidence>
<evidence type="ECO:0000256" key="3">
    <source>
        <dbReference type="ARBA" id="ARBA00022553"/>
    </source>
</evidence>
<dbReference type="EMBL" id="MCGO01000001">
    <property type="protein sequence ID" value="ORY53575.1"/>
    <property type="molecule type" value="Genomic_DNA"/>
</dbReference>
<dbReference type="CDD" id="cd05123">
    <property type="entry name" value="STKc_AGC"/>
    <property type="match status" value="1"/>
</dbReference>
<dbReference type="Gene3D" id="3.30.200.20">
    <property type="entry name" value="Phosphorylase Kinase, domain 1"/>
    <property type="match status" value="1"/>
</dbReference>
<evidence type="ECO:0000256" key="6">
    <source>
        <dbReference type="ARBA" id="ARBA00022777"/>
    </source>
</evidence>
<dbReference type="SMART" id="SM00220">
    <property type="entry name" value="S_TKc"/>
    <property type="match status" value="1"/>
</dbReference>
<comment type="caution">
    <text evidence="14">The sequence shown here is derived from an EMBL/GenBank/DDBJ whole genome shotgun (WGS) entry which is preliminary data.</text>
</comment>
<keyword evidence="4" id="KW-0808">Transferase</keyword>
<dbReference type="GO" id="GO:0005524">
    <property type="term" value="F:ATP binding"/>
    <property type="evidence" value="ECO:0007669"/>
    <property type="project" value="UniProtKB-UniRule"/>
</dbReference>
<dbReference type="GO" id="GO:0009966">
    <property type="term" value="P:regulation of signal transduction"/>
    <property type="evidence" value="ECO:0007669"/>
    <property type="project" value="TreeGrafter"/>
</dbReference>
<comment type="catalytic activity">
    <reaction evidence="9">
        <text>L-seryl-[protein] + ATP = O-phospho-L-seryl-[protein] + ADP + H(+)</text>
        <dbReference type="Rhea" id="RHEA:17989"/>
        <dbReference type="Rhea" id="RHEA-COMP:9863"/>
        <dbReference type="Rhea" id="RHEA-COMP:11604"/>
        <dbReference type="ChEBI" id="CHEBI:15378"/>
        <dbReference type="ChEBI" id="CHEBI:29999"/>
        <dbReference type="ChEBI" id="CHEBI:30616"/>
        <dbReference type="ChEBI" id="CHEBI:83421"/>
        <dbReference type="ChEBI" id="CHEBI:456216"/>
        <dbReference type="EC" id="2.7.11.1"/>
    </reaction>
</comment>
<keyword evidence="7 10" id="KW-0067">ATP-binding</keyword>
<sequence length="306" mass="35033">MGTASSSEARHYQPSEKEVDISHFEIGIAIGSGAFGKVRTCTHKMSKTKYAIKYMSKAEVIRRGCTRHVLNERKLLEEAKHPFIVNLRYAFKDDENLVFVLDLRLGGDLRFHLNYKGAFPEYRARFYFAEIACALEYLHSLNIAHRDVKPENILLDGDGHATLTDFNVARYYSDDKPMNSRTGTARYMAPEVVKKEEYLEEVDWWSLAVTTYEMMYRHAPFRSHDKDELHQQILNDSVYFPNGAVAVSDAAKVLLSGMLVKDRTQRLGPRVNGGTERLKGQLWLQGINWVDVVNKRIPVPFVPDVS</sequence>
<dbReference type="PROSITE" id="PS51285">
    <property type="entry name" value="AGC_KINASE_CTER"/>
    <property type="match status" value="1"/>
</dbReference>
<dbReference type="PANTHER" id="PTHR24355">
    <property type="entry name" value="G PROTEIN-COUPLED RECEPTOR KINASE/RIBOSOMAL PROTEIN S6 KINASE"/>
    <property type="match status" value="1"/>
</dbReference>
<protein>
    <recommendedName>
        <fullName evidence="1">non-specific serine/threonine protein kinase</fullName>
        <ecNumber evidence="1">2.7.11.1</ecNumber>
    </recommendedName>
</protein>
<dbReference type="InterPro" id="IPR000961">
    <property type="entry name" value="AGC-kinase_C"/>
</dbReference>
<reference evidence="14 15" key="1">
    <citation type="submission" date="2016-07" db="EMBL/GenBank/DDBJ databases">
        <title>Pervasive Adenine N6-methylation of Active Genes in Fungi.</title>
        <authorList>
            <consortium name="DOE Joint Genome Institute"/>
            <person name="Mondo S.J."/>
            <person name="Dannebaum R.O."/>
            <person name="Kuo R.C."/>
            <person name="Labutti K."/>
            <person name="Haridas S."/>
            <person name="Kuo A."/>
            <person name="Salamov A."/>
            <person name="Ahrendt S.R."/>
            <person name="Lipzen A."/>
            <person name="Sullivan W."/>
            <person name="Andreopoulos W.B."/>
            <person name="Clum A."/>
            <person name="Lindquist E."/>
            <person name="Daum C."/>
            <person name="Ramamoorthy G.K."/>
            <person name="Gryganskyi A."/>
            <person name="Culley D."/>
            <person name="Magnuson J.K."/>
            <person name="James T.Y."/>
            <person name="O'Malley M.A."/>
            <person name="Stajich J.E."/>
            <person name="Spatafora J.W."/>
            <person name="Visel A."/>
            <person name="Grigoriev I.V."/>
        </authorList>
    </citation>
    <scope>NUCLEOTIDE SEQUENCE [LARGE SCALE GENOMIC DNA]</scope>
    <source>
        <strain evidence="14 15">JEL800</strain>
    </source>
</reference>
<evidence type="ECO:0000313" key="14">
    <source>
        <dbReference type="EMBL" id="ORY53575.1"/>
    </source>
</evidence>
<dbReference type="STRING" id="329046.A0A1Y2D4R2"/>
<dbReference type="FunFam" id="3.30.200.20:FF:000042">
    <property type="entry name" value="Aurora kinase A"/>
    <property type="match status" value="1"/>
</dbReference>
<evidence type="ECO:0000313" key="15">
    <source>
        <dbReference type="Proteomes" id="UP000193642"/>
    </source>
</evidence>
<dbReference type="InterPro" id="IPR008271">
    <property type="entry name" value="Ser/Thr_kinase_AS"/>
</dbReference>
<evidence type="ECO:0000256" key="4">
    <source>
        <dbReference type="ARBA" id="ARBA00022679"/>
    </source>
</evidence>
<dbReference type="FunFam" id="1.10.510.10:FF:000024">
    <property type="entry name" value="Probable serine/threonine-protein kinase cot-1"/>
    <property type="match status" value="1"/>
</dbReference>
<keyword evidence="3" id="KW-0597">Phosphoprotein</keyword>
<dbReference type="InterPro" id="IPR045270">
    <property type="entry name" value="STKc_AGC"/>
</dbReference>
<evidence type="ECO:0000256" key="8">
    <source>
        <dbReference type="ARBA" id="ARBA00047899"/>
    </source>
</evidence>
<dbReference type="InterPro" id="IPR000719">
    <property type="entry name" value="Prot_kinase_dom"/>
</dbReference>
<dbReference type="GO" id="GO:0004703">
    <property type="term" value="F:G protein-coupled receptor kinase activity"/>
    <property type="evidence" value="ECO:0007669"/>
    <property type="project" value="TreeGrafter"/>
</dbReference>
<evidence type="ECO:0000256" key="2">
    <source>
        <dbReference type="ARBA" id="ARBA00022527"/>
    </source>
</evidence>
<keyword evidence="2 11" id="KW-0723">Serine/threonine-protein kinase</keyword>
<feature type="domain" description="Protein kinase" evidence="12">
    <location>
        <begin position="24"/>
        <end position="284"/>
    </location>
</feature>
<name>A0A1Y2D4R2_9FUNG</name>
<evidence type="ECO:0000259" key="12">
    <source>
        <dbReference type="PROSITE" id="PS50011"/>
    </source>
</evidence>
<dbReference type="EC" id="2.7.11.1" evidence="1"/>
<feature type="domain" description="AGC-kinase C-terminal" evidence="13">
    <location>
        <begin position="285"/>
        <end position="306"/>
    </location>
</feature>
<dbReference type="AlphaFoldDB" id="A0A1Y2D4R2"/>
<dbReference type="PROSITE" id="PS50011">
    <property type="entry name" value="PROTEIN_KINASE_DOM"/>
    <property type="match status" value="1"/>
</dbReference>
<dbReference type="InterPro" id="IPR011009">
    <property type="entry name" value="Kinase-like_dom_sf"/>
</dbReference>
<dbReference type="GO" id="GO:0001664">
    <property type="term" value="F:G protein-coupled receptor binding"/>
    <property type="evidence" value="ECO:0007669"/>
    <property type="project" value="TreeGrafter"/>
</dbReference>
<keyword evidence="5 10" id="KW-0547">Nucleotide-binding</keyword>
<comment type="similarity">
    <text evidence="11">Belongs to the protein kinase superfamily.</text>
</comment>
<accession>A0A1Y2D4R2</accession>
<dbReference type="Proteomes" id="UP000193642">
    <property type="component" value="Unassembled WGS sequence"/>
</dbReference>
<dbReference type="PROSITE" id="PS00108">
    <property type="entry name" value="PROTEIN_KINASE_ST"/>
    <property type="match status" value="1"/>
</dbReference>
<dbReference type="PROSITE" id="PS00107">
    <property type="entry name" value="PROTEIN_KINASE_ATP"/>
    <property type="match status" value="1"/>
</dbReference>
<keyword evidence="15" id="KW-1185">Reference proteome</keyword>
<proteinExistence type="inferred from homology"/>
<dbReference type="PIRSF" id="PIRSF000654">
    <property type="entry name" value="Integrin-linked_kinase"/>
    <property type="match status" value="1"/>
</dbReference>
<dbReference type="Pfam" id="PF00069">
    <property type="entry name" value="Pkinase"/>
    <property type="match status" value="1"/>
</dbReference>
<dbReference type="GO" id="GO:0007186">
    <property type="term" value="P:G protein-coupled receptor signaling pathway"/>
    <property type="evidence" value="ECO:0007669"/>
    <property type="project" value="TreeGrafter"/>
</dbReference>
<keyword evidence="6 14" id="KW-0418">Kinase</keyword>